<dbReference type="PROSITE" id="PS50042">
    <property type="entry name" value="CNMP_BINDING_3"/>
    <property type="match status" value="1"/>
</dbReference>
<dbReference type="GO" id="GO:0003677">
    <property type="term" value="F:DNA binding"/>
    <property type="evidence" value="ECO:0007669"/>
    <property type="project" value="UniProtKB-KW"/>
</dbReference>
<dbReference type="Gene3D" id="1.10.10.10">
    <property type="entry name" value="Winged helix-like DNA-binding domain superfamily/Winged helix DNA-binding domain"/>
    <property type="match status" value="1"/>
</dbReference>
<dbReference type="SMART" id="SM00419">
    <property type="entry name" value="HTH_CRP"/>
    <property type="match status" value="1"/>
</dbReference>
<evidence type="ECO:0000256" key="11">
    <source>
        <dbReference type="ARBA" id="ARBA00068047"/>
    </source>
</evidence>
<dbReference type="GeneID" id="74305317"/>
<proteinExistence type="predicted"/>
<gene>
    <name evidence="15" type="ORF">MPHL21000_16435</name>
</gene>
<keyword evidence="1" id="KW-0678">Repressor</keyword>
<dbReference type="PRINTS" id="PR00103">
    <property type="entry name" value="CAMPKINASE"/>
</dbReference>
<evidence type="ECO:0000259" key="12">
    <source>
        <dbReference type="PROSITE" id="PS50042"/>
    </source>
</evidence>
<reference evidence="15 16" key="1">
    <citation type="submission" date="2012-10" db="EMBL/GenBank/DDBJ databases">
        <title>The draft sequence of the Mycobacterium pheli genome.</title>
        <authorList>
            <person name="Pettersson B.M.F."/>
            <person name="Das S."/>
            <person name="Dasgupta S."/>
            <person name="Bhattacharya A."/>
            <person name="Kirsebom L.A."/>
        </authorList>
    </citation>
    <scope>NUCLEOTIDE SEQUENCE [LARGE SCALE GENOMIC DNA]</scope>
    <source>
        <strain evidence="15 16">CCUG 21000</strain>
    </source>
</reference>
<evidence type="ECO:0000256" key="2">
    <source>
        <dbReference type="ARBA" id="ARBA00022566"/>
    </source>
</evidence>
<dbReference type="InterPro" id="IPR014710">
    <property type="entry name" value="RmlC-like_jellyroll"/>
</dbReference>
<dbReference type="PROSITE" id="PS50943">
    <property type="entry name" value="HTH_CROC1"/>
    <property type="match status" value="1"/>
</dbReference>
<evidence type="ECO:0000256" key="3">
    <source>
        <dbReference type="ARBA" id="ARBA00022741"/>
    </source>
</evidence>
<dbReference type="SUPFAM" id="SSF51206">
    <property type="entry name" value="cAMP-binding domain-like"/>
    <property type="match status" value="1"/>
</dbReference>
<keyword evidence="7" id="KW-0010">Activator</keyword>
<sequence length="247" mass="26998">MSNVRGTDDAVLAKAGIFQGVDPDAVASLIAQLRPVEFRRGQEIFHQGDPGDTLFIIASGKVKIGHHNTDGRSSLLALLGPSDMFGELAIFDPGPRTSTATAVTPVRAMFMDRVALRTWISDYPGIGEQLLRVVARRLRRTQDTYSDMIFTDVPGRVARQLLELARRFGESEGSGLRVAHDLTQEELAQLVGSSRETVNKALSDFAHRGWLRLDSRSVLIRDVEKLARRAGDRTVVPLEAPVVAAAS</sequence>
<evidence type="ECO:0000256" key="9">
    <source>
        <dbReference type="ARBA" id="ARBA00029868"/>
    </source>
</evidence>
<dbReference type="CDD" id="cd00038">
    <property type="entry name" value="CAP_ED"/>
    <property type="match status" value="1"/>
</dbReference>
<evidence type="ECO:0000313" key="16">
    <source>
        <dbReference type="Proteomes" id="UP000325690"/>
    </source>
</evidence>
<evidence type="ECO:0000256" key="7">
    <source>
        <dbReference type="ARBA" id="ARBA00023159"/>
    </source>
</evidence>
<evidence type="ECO:0000259" key="14">
    <source>
        <dbReference type="PROSITE" id="PS51063"/>
    </source>
</evidence>
<dbReference type="Gene3D" id="2.60.120.10">
    <property type="entry name" value="Jelly Rolls"/>
    <property type="match status" value="1"/>
</dbReference>
<keyword evidence="8" id="KW-0804">Transcription</keyword>
<keyword evidence="6" id="KW-0114">cAMP</keyword>
<dbReference type="GO" id="GO:0003700">
    <property type="term" value="F:DNA-binding transcription factor activity"/>
    <property type="evidence" value="ECO:0007669"/>
    <property type="project" value="UniProtKB-ARBA"/>
</dbReference>
<organism evidence="15 16">
    <name type="scientific">Mycolicibacterium phlei DSM 43239 = CCUG 21000</name>
    <dbReference type="NCBI Taxonomy" id="1226750"/>
    <lineage>
        <taxon>Bacteria</taxon>
        <taxon>Bacillati</taxon>
        <taxon>Actinomycetota</taxon>
        <taxon>Actinomycetes</taxon>
        <taxon>Mycobacteriales</taxon>
        <taxon>Mycobacteriaceae</taxon>
        <taxon>Mycolicibacterium</taxon>
    </lineage>
</organism>
<evidence type="ECO:0000256" key="4">
    <source>
        <dbReference type="ARBA" id="ARBA00023015"/>
    </source>
</evidence>
<dbReference type="GO" id="GO:0045893">
    <property type="term" value="P:positive regulation of DNA-templated transcription"/>
    <property type="evidence" value="ECO:0007669"/>
    <property type="project" value="UniProtKB-ARBA"/>
</dbReference>
<evidence type="ECO:0000259" key="13">
    <source>
        <dbReference type="PROSITE" id="PS50943"/>
    </source>
</evidence>
<dbReference type="InterPro" id="IPR036390">
    <property type="entry name" value="WH_DNA-bd_sf"/>
</dbReference>
<dbReference type="FunFam" id="2.60.120.10:FF:000003">
    <property type="entry name" value="Crp/Fnr family transcriptional regulator"/>
    <property type="match status" value="1"/>
</dbReference>
<evidence type="ECO:0000256" key="1">
    <source>
        <dbReference type="ARBA" id="ARBA00022491"/>
    </source>
</evidence>
<evidence type="ECO:0000256" key="8">
    <source>
        <dbReference type="ARBA" id="ARBA00023163"/>
    </source>
</evidence>
<dbReference type="Pfam" id="PF00027">
    <property type="entry name" value="cNMP_binding"/>
    <property type="match status" value="1"/>
</dbReference>
<dbReference type="InterPro" id="IPR000595">
    <property type="entry name" value="cNMP-bd_dom"/>
</dbReference>
<comment type="caution">
    <text evidence="15">The sequence shown here is derived from an EMBL/GenBank/DDBJ whole genome shotgun (WGS) entry which is preliminary data.</text>
</comment>
<accession>A0A5N5UZ89</accession>
<dbReference type="Proteomes" id="UP000325690">
    <property type="component" value="Unassembled WGS sequence"/>
</dbReference>
<dbReference type="GO" id="GO:0030552">
    <property type="term" value="F:cAMP binding"/>
    <property type="evidence" value="ECO:0007669"/>
    <property type="project" value="UniProtKB-KW"/>
</dbReference>
<keyword evidence="4" id="KW-0805">Transcription regulation</keyword>
<dbReference type="EMBL" id="ANBP01000023">
    <property type="protein sequence ID" value="KAB7754728.1"/>
    <property type="molecule type" value="Genomic_DNA"/>
</dbReference>
<keyword evidence="2" id="KW-0116">cAMP-binding</keyword>
<evidence type="ECO:0000256" key="6">
    <source>
        <dbReference type="ARBA" id="ARBA00023149"/>
    </source>
</evidence>
<dbReference type="GO" id="GO:0005829">
    <property type="term" value="C:cytosol"/>
    <property type="evidence" value="ECO:0007669"/>
    <property type="project" value="TreeGrafter"/>
</dbReference>
<dbReference type="Pfam" id="PF13545">
    <property type="entry name" value="HTH_Crp_2"/>
    <property type="match status" value="1"/>
</dbReference>
<dbReference type="InterPro" id="IPR050397">
    <property type="entry name" value="Env_Response_Regulators"/>
</dbReference>
<dbReference type="InterPro" id="IPR018490">
    <property type="entry name" value="cNMP-bd_dom_sf"/>
</dbReference>
<dbReference type="InterPro" id="IPR001387">
    <property type="entry name" value="Cro/C1-type_HTH"/>
</dbReference>
<dbReference type="InterPro" id="IPR036388">
    <property type="entry name" value="WH-like_DNA-bd_sf"/>
</dbReference>
<feature type="domain" description="HTH crp-type" evidence="14">
    <location>
        <begin position="151"/>
        <end position="224"/>
    </location>
</feature>
<feature type="domain" description="HTH cro/C1-type" evidence="13">
    <location>
        <begin position="176"/>
        <end position="200"/>
    </location>
</feature>
<evidence type="ECO:0000256" key="10">
    <source>
        <dbReference type="ARBA" id="ARBA00033082"/>
    </source>
</evidence>
<evidence type="ECO:0000313" key="15">
    <source>
        <dbReference type="EMBL" id="KAB7754728.1"/>
    </source>
</evidence>
<dbReference type="InterPro" id="IPR012318">
    <property type="entry name" value="HTH_CRP"/>
</dbReference>
<keyword evidence="5" id="KW-0238">DNA-binding</keyword>
<protein>
    <recommendedName>
        <fullName evidence="11">CRP-like cAMP-activated global transcriptional regulator</fullName>
    </recommendedName>
    <alternativeName>
        <fullName evidence="10">cAMP receptor protein</fullName>
    </alternativeName>
    <alternativeName>
        <fullName evidence="9">cAMP regulatory protein</fullName>
    </alternativeName>
</protein>
<dbReference type="PROSITE" id="PS51063">
    <property type="entry name" value="HTH_CRP_2"/>
    <property type="match status" value="1"/>
</dbReference>
<keyword evidence="16" id="KW-1185">Reference proteome</keyword>
<dbReference type="SMART" id="SM00100">
    <property type="entry name" value="cNMP"/>
    <property type="match status" value="1"/>
</dbReference>
<evidence type="ECO:0000256" key="5">
    <source>
        <dbReference type="ARBA" id="ARBA00023125"/>
    </source>
</evidence>
<feature type="domain" description="Cyclic nucleotide-binding" evidence="12">
    <location>
        <begin position="17"/>
        <end position="137"/>
    </location>
</feature>
<dbReference type="PANTHER" id="PTHR24567">
    <property type="entry name" value="CRP FAMILY TRANSCRIPTIONAL REGULATORY PROTEIN"/>
    <property type="match status" value="1"/>
</dbReference>
<dbReference type="PANTHER" id="PTHR24567:SF74">
    <property type="entry name" value="HTH-TYPE TRANSCRIPTIONAL REGULATOR ARCR"/>
    <property type="match status" value="1"/>
</dbReference>
<dbReference type="FunFam" id="1.10.10.10:FF:000019">
    <property type="entry name" value="Crp/Fnr family transcriptional regulator"/>
    <property type="match status" value="1"/>
</dbReference>
<dbReference type="AlphaFoldDB" id="A0A5N5UZ89"/>
<dbReference type="SUPFAM" id="SSF46785">
    <property type="entry name" value="Winged helix' DNA-binding domain"/>
    <property type="match status" value="1"/>
</dbReference>
<dbReference type="GO" id="GO:0045892">
    <property type="term" value="P:negative regulation of DNA-templated transcription"/>
    <property type="evidence" value="ECO:0007669"/>
    <property type="project" value="UniProtKB-ARBA"/>
</dbReference>
<dbReference type="RefSeq" id="WP_003890807.1">
    <property type="nucleotide sequence ID" value="NZ_ANBO01000012.1"/>
</dbReference>
<name>A0A5N5UZ89_MYCPH</name>
<keyword evidence="3" id="KW-0547">Nucleotide-binding</keyword>